<keyword evidence="1" id="KW-1133">Transmembrane helix</keyword>
<evidence type="ECO:0000256" key="1">
    <source>
        <dbReference type="SAM" id="Phobius"/>
    </source>
</evidence>
<dbReference type="AlphaFoldDB" id="A0A3N0B1U4"/>
<sequence length="259" mass="27848">MDFPKFLRHDDAPRYRQDGAVNHPDASVLLRPFDPPRYIIAACVVGALIAAIAGGFVASRAIDQILHGAERNAATVEENINREVSYDFPQLASLISLDDESILSQFSEAGYTTYEFSEEGAPLDVMKLPSDTTLADAAIVYAGGIGNMDAVTASKYLVGSWRFSTDREEGVTMSIRYADLKAADAASAIQTALEAQGWTAPEGAELQTDSVGNTYMEGTVETDAGTCSWRVACVPLSDMYDISGLPETAQYVGVHLTMN</sequence>
<dbReference type="Proteomes" id="UP000269591">
    <property type="component" value="Unassembled WGS sequence"/>
</dbReference>
<proteinExistence type="predicted"/>
<dbReference type="OrthoDB" id="3197290at2"/>
<dbReference type="EMBL" id="QIBX01000003">
    <property type="protein sequence ID" value="RNL41075.1"/>
    <property type="molecule type" value="Genomic_DNA"/>
</dbReference>
<dbReference type="RefSeq" id="WP_123208359.1">
    <property type="nucleotide sequence ID" value="NZ_JBHTHO010000001.1"/>
</dbReference>
<accession>A0A3N0B1U4</accession>
<keyword evidence="1" id="KW-0472">Membrane</keyword>
<evidence type="ECO:0000313" key="3">
    <source>
        <dbReference type="Proteomes" id="UP000269591"/>
    </source>
</evidence>
<organism evidence="2 3">
    <name type="scientific">Slackia equolifaciens</name>
    <dbReference type="NCBI Taxonomy" id="498718"/>
    <lineage>
        <taxon>Bacteria</taxon>
        <taxon>Bacillati</taxon>
        <taxon>Actinomycetota</taxon>
        <taxon>Coriobacteriia</taxon>
        <taxon>Eggerthellales</taxon>
        <taxon>Eggerthellaceae</taxon>
        <taxon>Slackia</taxon>
    </lineage>
</organism>
<gene>
    <name evidence="2" type="ORF">DMP06_03520</name>
</gene>
<keyword evidence="1" id="KW-0812">Transmembrane</keyword>
<protein>
    <submittedName>
        <fullName evidence="2">Teichoic acid transporter</fullName>
    </submittedName>
</protein>
<name>A0A3N0B1U4_9ACTN</name>
<comment type="caution">
    <text evidence="2">The sequence shown here is derived from an EMBL/GenBank/DDBJ whole genome shotgun (WGS) entry which is preliminary data.</text>
</comment>
<feature type="transmembrane region" description="Helical" evidence="1">
    <location>
        <begin position="38"/>
        <end position="58"/>
    </location>
</feature>
<reference evidence="3" key="1">
    <citation type="submission" date="2018-05" db="EMBL/GenBank/DDBJ databases">
        <title>Genome Sequencing of selected type strains of the family Eggerthellaceae.</title>
        <authorList>
            <person name="Danylec N."/>
            <person name="Stoll D.A."/>
            <person name="Doetsch A."/>
            <person name="Huch M."/>
        </authorList>
    </citation>
    <scope>NUCLEOTIDE SEQUENCE [LARGE SCALE GENOMIC DNA]</scope>
    <source>
        <strain evidence="3">DSM 24851</strain>
    </source>
</reference>
<keyword evidence="3" id="KW-1185">Reference proteome</keyword>
<evidence type="ECO:0000313" key="2">
    <source>
        <dbReference type="EMBL" id="RNL41075.1"/>
    </source>
</evidence>